<evidence type="ECO:0000259" key="3">
    <source>
        <dbReference type="SMART" id="SM00829"/>
    </source>
</evidence>
<reference evidence="4" key="1">
    <citation type="submission" date="2018-06" db="EMBL/GenBank/DDBJ databases">
        <authorList>
            <person name="Zhirakovskaya E."/>
        </authorList>
    </citation>
    <scope>NUCLEOTIDE SEQUENCE</scope>
</reference>
<dbReference type="InterPro" id="IPR047618">
    <property type="entry name" value="QOR-like"/>
</dbReference>
<keyword evidence="1" id="KW-0521">NADP</keyword>
<accession>A0A3B0UTS0</accession>
<organism evidence="4">
    <name type="scientific">hydrothermal vent metagenome</name>
    <dbReference type="NCBI Taxonomy" id="652676"/>
    <lineage>
        <taxon>unclassified sequences</taxon>
        <taxon>metagenomes</taxon>
        <taxon>ecological metagenomes</taxon>
    </lineage>
</organism>
<dbReference type="GO" id="GO:0003960">
    <property type="term" value="F:quinone reductase (NADPH) activity"/>
    <property type="evidence" value="ECO:0007669"/>
    <property type="project" value="UniProtKB-EC"/>
</dbReference>
<dbReference type="InterPro" id="IPR013154">
    <property type="entry name" value="ADH-like_N"/>
</dbReference>
<evidence type="ECO:0000256" key="2">
    <source>
        <dbReference type="ARBA" id="ARBA00023002"/>
    </source>
</evidence>
<dbReference type="InterPro" id="IPR020843">
    <property type="entry name" value="ER"/>
</dbReference>
<sequence length="323" mass="34748">MNKAIRIQAYGGVEVLDFTDLALKHPGKGEILLRHTAIGVNFIDTYHRSGLYPLQLPFVPGQEAAGVVEEIGEGVDEVDVGDRIVYFSPPGAYSQRRIMPARNAIPIPDWISDKDAAAIYLKGMTARYLLVDTFKVKKGDVVLFHAAAGGVGQLACRWAKALGAMVIGTVGSDEKVISALTNGCDHAINLLKENFADRVKEITLGKGVDVVYDSIGKDSFEMSLDCLKPRGLMVSFGNSSGPVAVASLGILAAKGSLYLTRPTLAHYYPDRATEMAGAKEMFEALKNGHLHVHIGQQFNLADAAKAHFALENRQTTGATILLP</sequence>
<dbReference type="InterPro" id="IPR013149">
    <property type="entry name" value="ADH-like_C"/>
</dbReference>
<dbReference type="EMBL" id="UOEO01000224">
    <property type="protein sequence ID" value="VAW23116.1"/>
    <property type="molecule type" value="Genomic_DNA"/>
</dbReference>
<protein>
    <submittedName>
        <fullName evidence="4">Quinone oxidoreductase</fullName>
        <ecNumber evidence="4">1.6.5.5</ecNumber>
    </submittedName>
</protein>
<proteinExistence type="predicted"/>
<dbReference type="Pfam" id="PF00107">
    <property type="entry name" value="ADH_zinc_N"/>
    <property type="match status" value="1"/>
</dbReference>
<dbReference type="AlphaFoldDB" id="A0A3B0UTS0"/>
<dbReference type="SMART" id="SM00829">
    <property type="entry name" value="PKS_ER"/>
    <property type="match status" value="1"/>
</dbReference>
<dbReference type="InterPro" id="IPR036291">
    <property type="entry name" value="NAD(P)-bd_dom_sf"/>
</dbReference>
<dbReference type="PANTHER" id="PTHR48106">
    <property type="entry name" value="QUINONE OXIDOREDUCTASE PIG3-RELATED"/>
    <property type="match status" value="1"/>
</dbReference>
<dbReference type="SUPFAM" id="SSF51735">
    <property type="entry name" value="NAD(P)-binding Rossmann-fold domains"/>
    <property type="match status" value="1"/>
</dbReference>
<keyword evidence="2 4" id="KW-0560">Oxidoreductase</keyword>
<dbReference type="GO" id="GO:0070402">
    <property type="term" value="F:NADPH binding"/>
    <property type="evidence" value="ECO:0007669"/>
    <property type="project" value="TreeGrafter"/>
</dbReference>
<gene>
    <name evidence="4" type="ORF">MNBD_ALPHA12-1371</name>
</gene>
<dbReference type="EC" id="1.6.5.5" evidence="4"/>
<dbReference type="Gene3D" id="3.40.50.720">
    <property type="entry name" value="NAD(P)-binding Rossmann-like Domain"/>
    <property type="match status" value="1"/>
</dbReference>
<feature type="domain" description="Enoyl reductase (ER)" evidence="3">
    <location>
        <begin position="11"/>
        <end position="321"/>
    </location>
</feature>
<dbReference type="NCBIfam" id="NF008024">
    <property type="entry name" value="PRK10754.1"/>
    <property type="match status" value="1"/>
</dbReference>
<dbReference type="CDD" id="cd05286">
    <property type="entry name" value="QOR2"/>
    <property type="match status" value="1"/>
</dbReference>
<dbReference type="GO" id="GO:0005829">
    <property type="term" value="C:cytosol"/>
    <property type="evidence" value="ECO:0007669"/>
    <property type="project" value="TreeGrafter"/>
</dbReference>
<dbReference type="SUPFAM" id="SSF50129">
    <property type="entry name" value="GroES-like"/>
    <property type="match status" value="1"/>
</dbReference>
<name>A0A3B0UTS0_9ZZZZ</name>
<evidence type="ECO:0000313" key="4">
    <source>
        <dbReference type="EMBL" id="VAW23116.1"/>
    </source>
</evidence>
<dbReference type="Gene3D" id="3.90.180.10">
    <property type="entry name" value="Medium-chain alcohol dehydrogenases, catalytic domain"/>
    <property type="match status" value="1"/>
</dbReference>
<dbReference type="GO" id="GO:0035925">
    <property type="term" value="F:mRNA 3'-UTR AU-rich region binding"/>
    <property type="evidence" value="ECO:0007669"/>
    <property type="project" value="TreeGrafter"/>
</dbReference>
<evidence type="ECO:0000256" key="1">
    <source>
        <dbReference type="ARBA" id="ARBA00022857"/>
    </source>
</evidence>
<dbReference type="FunFam" id="3.40.50.720:FF:000053">
    <property type="entry name" value="Quinone oxidoreductase 1"/>
    <property type="match status" value="1"/>
</dbReference>
<dbReference type="PANTHER" id="PTHR48106:SF13">
    <property type="entry name" value="QUINONE OXIDOREDUCTASE-RELATED"/>
    <property type="match status" value="1"/>
</dbReference>
<dbReference type="Pfam" id="PF08240">
    <property type="entry name" value="ADH_N"/>
    <property type="match status" value="1"/>
</dbReference>
<dbReference type="InterPro" id="IPR011032">
    <property type="entry name" value="GroES-like_sf"/>
</dbReference>